<dbReference type="RefSeq" id="WP_166105830.1">
    <property type="nucleotide sequence ID" value="NZ_JAADJT010000008.1"/>
</dbReference>
<dbReference type="SUPFAM" id="SSF51905">
    <property type="entry name" value="FAD/NAD(P)-binding domain"/>
    <property type="match status" value="1"/>
</dbReference>
<comment type="caution">
    <text evidence="3">The sequence shown here is derived from an EMBL/GenBank/DDBJ whole genome shotgun (WGS) entry which is preliminary data.</text>
</comment>
<proteinExistence type="predicted"/>
<evidence type="ECO:0000259" key="2">
    <source>
        <dbReference type="Pfam" id="PF01266"/>
    </source>
</evidence>
<dbReference type="Pfam" id="PF01266">
    <property type="entry name" value="DAO"/>
    <property type="match status" value="1"/>
</dbReference>
<protein>
    <submittedName>
        <fullName evidence="3">FAD-binding oxidoreductase</fullName>
    </submittedName>
</protein>
<dbReference type="PANTHER" id="PTHR13847:SF287">
    <property type="entry name" value="FAD-DEPENDENT OXIDOREDUCTASE DOMAIN-CONTAINING PROTEIN 1"/>
    <property type="match status" value="1"/>
</dbReference>
<dbReference type="InterPro" id="IPR006076">
    <property type="entry name" value="FAD-dep_OxRdtase"/>
</dbReference>
<dbReference type="Gene3D" id="3.50.50.60">
    <property type="entry name" value="FAD/NAD(P)-binding domain"/>
    <property type="match status" value="1"/>
</dbReference>
<name>A0ABX0FNJ2_9BURK</name>
<evidence type="ECO:0000313" key="4">
    <source>
        <dbReference type="Proteomes" id="UP000666369"/>
    </source>
</evidence>
<dbReference type="InterPro" id="IPR036188">
    <property type="entry name" value="FAD/NAD-bd_sf"/>
</dbReference>
<sequence length="377" mass="39727">MGHKTADFIVIGAGIGGASVAYWLSQQARVIVLEGEAQPGYHSTGRSAALFMESYGPAQVRALTRASLDFFRNPPAGFCDQALMSPRGAFVFAGPGQERELDAHEASARLTSSMVERLDAQSALAFLPVLRPGEVIGGVLEKDAADIDVDALLQGFLRGARRHGGLTVNDAAVTGMRHSAGVWTVATAKGSYQAPVVVNAAGAWADEVARLAGADPVGLVPKRRSAFIFAPPEHIASAHWPLFLDVLESFYIKPDAGMLLGSPCNADPAPPHDVQAEDLDIAIAIDNIERLTTLRIRRPSHVWAGLRSFVADGELVGGFDSKLPGFFWAAAQGGYGIQSAPGAGRCYASVLLEQGIPAGMSAFGFDPALISPARFQP</sequence>
<evidence type="ECO:0000313" key="3">
    <source>
        <dbReference type="EMBL" id="NGZ86178.1"/>
    </source>
</evidence>
<keyword evidence="1" id="KW-0560">Oxidoreductase</keyword>
<feature type="domain" description="FAD dependent oxidoreductase" evidence="2">
    <location>
        <begin position="7"/>
        <end position="348"/>
    </location>
</feature>
<dbReference type="Proteomes" id="UP000666369">
    <property type="component" value="Unassembled WGS sequence"/>
</dbReference>
<organism evidence="3 4">
    <name type="scientific">Duganella aceris</name>
    <dbReference type="NCBI Taxonomy" id="2703883"/>
    <lineage>
        <taxon>Bacteria</taxon>
        <taxon>Pseudomonadati</taxon>
        <taxon>Pseudomonadota</taxon>
        <taxon>Betaproteobacteria</taxon>
        <taxon>Burkholderiales</taxon>
        <taxon>Oxalobacteraceae</taxon>
        <taxon>Telluria group</taxon>
        <taxon>Duganella</taxon>
    </lineage>
</organism>
<dbReference type="EMBL" id="JAADJT010000008">
    <property type="protein sequence ID" value="NGZ86178.1"/>
    <property type="molecule type" value="Genomic_DNA"/>
</dbReference>
<reference evidence="4" key="1">
    <citation type="submission" date="2023-07" db="EMBL/GenBank/DDBJ databases">
        <title>Duganella aceri sp. nov., isolated from tree sap.</title>
        <authorList>
            <person name="Kim I.S."/>
        </authorList>
    </citation>
    <scope>NUCLEOTIDE SEQUENCE [LARGE SCALE GENOMIC DNA]</scope>
    <source>
        <strain evidence="4">SAP-35</strain>
    </source>
</reference>
<gene>
    <name evidence="3" type="ORF">GW587_18205</name>
</gene>
<dbReference type="Gene3D" id="3.30.9.10">
    <property type="entry name" value="D-Amino Acid Oxidase, subunit A, domain 2"/>
    <property type="match status" value="1"/>
</dbReference>
<accession>A0ABX0FNJ2</accession>
<keyword evidence="4" id="KW-1185">Reference proteome</keyword>
<evidence type="ECO:0000256" key="1">
    <source>
        <dbReference type="ARBA" id="ARBA00023002"/>
    </source>
</evidence>
<dbReference type="PANTHER" id="PTHR13847">
    <property type="entry name" value="SARCOSINE DEHYDROGENASE-RELATED"/>
    <property type="match status" value="1"/>
</dbReference>